<proteinExistence type="predicted"/>
<organism evidence="3 4">
    <name type="scientific">Paenibacillus psychroresistens</name>
    <dbReference type="NCBI Taxonomy" id="1778678"/>
    <lineage>
        <taxon>Bacteria</taxon>
        <taxon>Bacillati</taxon>
        <taxon>Bacillota</taxon>
        <taxon>Bacilli</taxon>
        <taxon>Bacillales</taxon>
        <taxon>Paenibacillaceae</taxon>
        <taxon>Paenibacillus</taxon>
    </lineage>
</organism>
<dbReference type="Gene3D" id="1.10.1660.10">
    <property type="match status" value="1"/>
</dbReference>
<dbReference type="InterPro" id="IPR000551">
    <property type="entry name" value="MerR-type_HTH_dom"/>
</dbReference>
<dbReference type="InterPro" id="IPR047057">
    <property type="entry name" value="MerR_fam"/>
</dbReference>
<evidence type="ECO:0000259" key="2">
    <source>
        <dbReference type="PROSITE" id="PS50937"/>
    </source>
</evidence>
<dbReference type="KEGG" id="ppsc:EHS13_30690"/>
<dbReference type="GO" id="GO:0003700">
    <property type="term" value="F:DNA-binding transcription factor activity"/>
    <property type="evidence" value="ECO:0007669"/>
    <property type="project" value="InterPro"/>
</dbReference>
<protein>
    <submittedName>
        <fullName evidence="3">MerR family transcriptional regulator</fullName>
    </submittedName>
</protein>
<dbReference type="OrthoDB" id="9791488at2"/>
<dbReference type="PROSITE" id="PS50937">
    <property type="entry name" value="HTH_MERR_2"/>
    <property type="match status" value="1"/>
</dbReference>
<dbReference type="GO" id="GO:0003677">
    <property type="term" value="F:DNA binding"/>
    <property type="evidence" value="ECO:0007669"/>
    <property type="project" value="UniProtKB-KW"/>
</dbReference>
<dbReference type="EMBL" id="CP034235">
    <property type="protein sequence ID" value="QGQ98935.1"/>
    <property type="molecule type" value="Genomic_DNA"/>
</dbReference>
<dbReference type="InterPro" id="IPR009061">
    <property type="entry name" value="DNA-bd_dom_put_sf"/>
</dbReference>
<name>A0A6B8RTN8_9BACL</name>
<evidence type="ECO:0000313" key="3">
    <source>
        <dbReference type="EMBL" id="QGQ98935.1"/>
    </source>
</evidence>
<keyword evidence="1" id="KW-0238">DNA-binding</keyword>
<gene>
    <name evidence="3" type="ORF">EHS13_30690</name>
</gene>
<dbReference type="PANTHER" id="PTHR30204">
    <property type="entry name" value="REDOX-CYCLING DRUG-SENSING TRANSCRIPTIONAL ACTIVATOR SOXR"/>
    <property type="match status" value="1"/>
</dbReference>
<accession>A0A6B8RTN8</accession>
<keyword evidence="4" id="KW-1185">Reference proteome</keyword>
<dbReference type="PANTHER" id="PTHR30204:SF58">
    <property type="entry name" value="HTH-TYPE TRANSCRIPTIONAL REGULATOR YFMP"/>
    <property type="match status" value="1"/>
</dbReference>
<dbReference type="AlphaFoldDB" id="A0A6B8RTN8"/>
<dbReference type="SUPFAM" id="SSF46955">
    <property type="entry name" value="Putative DNA-binding domain"/>
    <property type="match status" value="1"/>
</dbReference>
<evidence type="ECO:0000313" key="4">
    <source>
        <dbReference type="Proteomes" id="UP000426246"/>
    </source>
</evidence>
<dbReference type="RefSeq" id="WP_155704041.1">
    <property type="nucleotide sequence ID" value="NZ_CP034235.1"/>
</dbReference>
<evidence type="ECO:0000256" key="1">
    <source>
        <dbReference type="ARBA" id="ARBA00023125"/>
    </source>
</evidence>
<feature type="domain" description="HTH merR-type" evidence="2">
    <location>
        <begin position="1"/>
        <end position="73"/>
    </location>
</feature>
<dbReference type="Proteomes" id="UP000426246">
    <property type="component" value="Chromosome"/>
</dbReference>
<dbReference type="Pfam" id="PF13411">
    <property type="entry name" value="MerR_1"/>
    <property type="match status" value="1"/>
</dbReference>
<dbReference type="SMART" id="SM00422">
    <property type="entry name" value="HTH_MERR"/>
    <property type="match status" value="1"/>
</dbReference>
<reference evidence="4" key="1">
    <citation type="submission" date="2018-11" db="EMBL/GenBank/DDBJ databases">
        <title>Complete genome sequence of Paenibacillus sp. ML311-T8.</title>
        <authorList>
            <person name="Nam Y.-D."/>
            <person name="Kang J."/>
            <person name="Chung W.-H."/>
            <person name="Park Y.S."/>
        </authorList>
    </citation>
    <scope>NUCLEOTIDE SEQUENCE [LARGE SCALE GENOMIC DNA]</scope>
    <source>
        <strain evidence="4">ML311-T8</strain>
    </source>
</reference>
<sequence>MVWLKIDEVANRTGLTKRTIRYYEELGILAPPERSEGRVRLYTDAHIERLQKIVNAKDVLGCSLQELQLFNSIGSTLDAQRQDYKLHYKDSADIAERKSRLLEMDLNASKQLELIALKIDKIHELRTDLEDLRIRIREGIAKLDDERK</sequence>